<protein>
    <recommendedName>
        <fullName evidence="5">HTH luxR-type domain-containing protein</fullName>
    </recommendedName>
</protein>
<proteinExistence type="predicted"/>
<dbReference type="Gene3D" id="1.10.10.10">
    <property type="entry name" value="Winged helix-like DNA-binding domain superfamily/Winged helix DNA-binding domain"/>
    <property type="match status" value="1"/>
</dbReference>
<dbReference type="PRINTS" id="PR00038">
    <property type="entry name" value="HTHLUXR"/>
</dbReference>
<evidence type="ECO:0000256" key="1">
    <source>
        <dbReference type="ARBA" id="ARBA00023015"/>
    </source>
</evidence>
<evidence type="ECO:0000313" key="7">
    <source>
        <dbReference type="Proteomes" id="UP000066284"/>
    </source>
</evidence>
<dbReference type="KEGG" id="nio:NITINOP_0003"/>
<gene>
    <name evidence="6" type="ORF">NITINOP_0003</name>
</gene>
<dbReference type="SUPFAM" id="SSF46894">
    <property type="entry name" value="C-terminal effector domain of the bipartite response regulators"/>
    <property type="match status" value="1"/>
</dbReference>
<reference evidence="7" key="1">
    <citation type="submission" date="2015-09" db="EMBL/GenBank/DDBJ databases">
        <authorList>
            <person name="Daims H."/>
        </authorList>
    </citation>
    <scope>NUCLEOTIDE SEQUENCE [LARGE SCALE GENOMIC DNA]</scope>
</reference>
<keyword evidence="3" id="KW-0804">Transcription</keyword>
<accession>A0A0S4KRM2</accession>
<dbReference type="Pfam" id="PF00196">
    <property type="entry name" value="GerE"/>
    <property type="match status" value="1"/>
</dbReference>
<dbReference type="EMBL" id="LN885086">
    <property type="protein sequence ID" value="CUQ64980.1"/>
    <property type="molecule type" value="Genomic_DNA"/>
</dbReference>
<dbReference type="InterPro" id="IPR016032">
    <property type="entry name" value="Sig_transdc_resp-reg_C-effctor"/>
</dbReference>
<name>A0A0S4KRM2_9BACT</name>
<evidence type="ECO:0000256" key="4">
    <source>
        <dbReference type="SAM" id="MobiDB-lite"/>
    </source>
</evidence>
<evidence type="ECO:0000313" key="6">
    <source>
        <dbReference type="EMBL" id="CUQ64980.1"/>
    </source>
</evidence>
<sequence length="247" mass="27226">MLDARDFLLLVVEKGMKRMKEILHPALYEQMAREIGNSIGLELTYKTPAPSPDTRPLPRPLTQEETSPFLKSLRSTVGWVGDIAMNESSSTITVSLPRCPFGSLPIENPYLCHAEASMIGSMVGERFGYAKVSIVPGDGAPPTNCRFTIHLERTPESLLIEGPSFPLEREKPHTSSGRDAERMLSLLSLWERQIVKLIGEGLSDKEIAGALHLSVRTIEGHVAKIRAKTGLNSRNALIRFALQVNGK</sequence>
<evidence type="ECO:0000259" key="5">
    <source>
        <dbReference type="PROSITE" id="PS50043"/>
    </source>
</evidence>
<evidence type="ECO:0000256" key="2">
    <source>
        <dbReference type="ARBA" id="ARBA00023125"/>
    </source>
</evidence>
<dbReference type="GO" id="GO:0006355">
    <property type="term" value="P:regulation of DNA-templated transcription"/>
    <property type="evidence" value="ECO:0007669"/>
    <property type="project" value="InterPro"/>
</dbReference>
<feature type="compositionally biased region" description="Pro residues" evidence="4">
    <location>
        <begin position="49"/>
        <end position="59"/>
    </location>
</feature>
<keyword evidence="2" id="KW-0238">DNA-binding</keyword>
<dbReference type="InterPro" id="IPR036388">
    <property type="entry name" value="WH-like_DNA-bd_sf"/>
</dbReference>
<dbReference type="CDD" id="cd06170">
    <property type="entry name" value="LuxR_C_like"/>
    <property type="match status" value="1"/>
</dbReference>
<dbReference type="PROSITE" id="PS50043">
    <property type="entry name" value="HTH_LUXR_2"/>
    <property type="match status" value="1"/>
</dbReference>
<organism evidence="6 7">
    <name type="scientific">Candidatus Nitrospira inopinata</name>
    <dbReference type="NCBI Taxonomy" id="1715989"/>
    <lineage>
        <taxon>Bacteria</taxon>
        <taxon>Pseudomonadati</taxon>
        <taxon>Nitrospirota</taxon>
        <taxon>Nitrospiria</taxon>
        <taxon>Nitrospirales</taxon>
        <taxon>Nitrospiraceae</taxon>
        <taxon>Nitrospira</taxon>
    </lineage>
</organism>
<dbReference type="PANTHER" id="PTHR44688">
    <property type="entry name" value="DNA-BINDING TRANSCRIPTIONAL ACTIVATOR DEVR_DOSR"/>
    <property type="match status" value="1"/>
</dbReference>
<keyword evidence="7" id="KW-1185">Reference proteome</keyword>
<evidence type="ECO:0000256" key="3">
    <source>
        <dbReference type="ARBA" id="ARBA00023163"/>
    </source>
</evidence>
<dbReference type="Proteomes" id="UP000066284">
    <property type="component" value="Chromosome 1"/>
</dbReference>
<feature type="domain" description="HTH luxR-type" evidence="5">
    <location>
        <begin position="180"/>
        <end position="245"/>
    </location>
</feature>
<keyword evidence="1" id="KW-0805">Transcription regulation</keyword>
<dbReference type="GO" id="GO:0003677">
    <property type="term" value="F:DNA binding"/>
    <property type="evidence" value="ECO:0007669"/>
    <property type="project" value="UniProtKB-KW"/>
</dbReference>
<dbReference type="PANTHER" id="PTHR44688:SF16">
    <property type="entry name" value="DNA-BINDING TRANSCRIPTIONAL ACTIVATOR DEVR_DOSR"/>
    <property type="match status" value="1"/>
</dbReference>
<dbReference type="STRING" id="1715989.NITINOP_0003"/>
<dbReference type="SMART" id="SM00421">
    <property type="entry name" value="HTH_LUXR"/>
    <property type="match status" value="1"/>
</dbReference>
<dbReference type="AlphaFoldDB" id="A0A0S4KRM2"/>
<dbReference type="InterPro" id="IPR000792">
    <property type="entry name" value="Tscrpt_reg_LuxR_C"/>
</dbReference>
<feature type="region of interest" description="Disordered" evidence="4">
    <location>
        <begin position="43"/>
        <end position="66"/>
    </location>
</feature>